<name>A0ABN8YQZ6_RANTA</name>
<proteinExistence type="predicted"/>
<dbReference type="EMBL" id="OX459957">
    <property type="protein sequence ID" value="CAI9163056.1"/>
    <property type="molecule type" value="Genomic_DNA"/>
</dbReference>
<organism evidence="2 3">
    <name type="scientific">Rangifer tarandus platyrhynchus</name>
    <name type="common">Svalbard reindeer</name>
    <dbReference type="NCBI Taxonomy" id="3082113"/>
    <lineage>
        <taxon>Eukaryota</taxon>
        <taxon>Metazoa</taxon>
        <taxon>Chordata</taxon>
        <taxon>Craniata</taxon>
        <taxon>Vertebrata</taxon>
        <taxon>Euteleostomi</taxon>
        <taxon>Mammalia</taxon>
        <taxon>Eutheria</taxon>
        <taxon>Laurasiatheria</taxon>
        <taxon>Artiodactyla</taxon>
        <taxon>Ruminantia</taxon>
        <taxon>Pecora</taxon>
        <taxon>Cervidae</taxon>
        <taxon>Odocoileinae</taxon>
        <taxon>Rangifer</taxon>
    </lineage>
</organism>
<evidence type="ECO:0000256" key="1">
    <source>
        <dbReference type="SAM" id="MobiDB-lite"/>
    </source>
</evidence>
<reference evidence="2" key="1">
    <citation type="submission" date="2023-04" db="EMBL/GenBank/DDBJ databases">
        <authorList>
            <consortium name="ELIXIR-Norway"/>
        </authorList>
    </citation>
    <scope>NUCLEOTIDE SEQUENCE [LARGE SCALE GENOMIC DNA]</scope>
</reference>
<sequence length="120" mass="12762">MWNHIFPGQGLNPCPLPGQVDSQPLDPQRSPLMAVLLQALGQELLSPGQKSCLAGSLGINRAQRRPCLGSWAQPILDKLKASITSVSRDEDAHLRPGGPSSHHWSSGPGIQVSPTLVLCS</sequence>
<feature type="region of interest" description="Disordered" evidence="1">
    <location>
        <begin position="87"/>
        <end position="109"/>
    </location>
</feature>
<gene>
    <name evidence="2" type="ORF">MRATA1EN1_LOCUS12018</name>
</gene>
<accession>A0ABN8YQZ6</accession>
<evidence type="ECO:0000313" key="2">
    <source>
        <dbReference type="EMBL" id="CAI9163056.1"/>
    </source>
</evidence>
<evidence type="ECO:0000313" key="3">
    <source>
        <dbReference type="Proteomes" id="UP001176941"/>
    </source>
</evidence>
<feature type="compositionally biased region" description="Low complexity" evidence="1">
    <location>
        <begin position="96"/>
        <end position="109"/>
    </location>
</feature>
<dbReference type="Proteomes" id="UP001176941">
    <property type="component" value="Chromosome 21"/>
</dbReference>
<protein>
    <submittedName>
        <fullName evidence="2">Uncharacterized protein</fullName>
    </submittedName>
</protein>
<keyword evidence="3" id="KW-1185">Reference proteome</keyword>